<accession>D2ZVJ5</accession>
<dbReference type="Proteomes" id="UP000003344">
    <property type="component" value="Unassembled WGS sequence"/>
</dbReference>
<evidence type="ECO:0000313" key="2">
    <source>
        <dbReference type="Proteomes" id="UP000003344"/>
    </source>
</evidence>
<gene>
    <name evidence="1" type="ORF">NEIMUCOT_04639</name>
</gene>
<organism evidence="1 2">
    <name type="scientific">Neisseria mucosa (strain ATCC 25996 / DSM 4631 / NCTC 10774 / M26)</name>
    <dbReference type="NCBI Taxonomy" id="546266"/>
    <lineage>
        <taxon>Bacteria</taxon>
        <taxon>Pseudomonadati</taxon>
        <taxon>Pseudomonadota</taxon>
        <taxon>Betaproteobacteria</taxon>
        <taxon>Neisseriales</taxon>
        <taxon>Neisseriaceae</taxon>
        <taxon>Neisseria</taxon>
    </lineage>
</organism>
<protein>
    <submittedName>
        <fullName evidence="1">Uncharacterized protein</fullName>
    </submittedName>
</protein>
<proteinExistence type="predicted"/>
<reference evidence="1 2" key="1">
    <citation type="submission" date="2009-10" db="EMBL/GenBank/DDBJ databases">
        <authorList>
            <person name="Weinstock G."/>
            <person name="Sodergren E."/>
            <person name="Clifton S."/>
            <person name="Fulton L."/>
            <person name="Fulton B."/>
            <person name="Courtney L."/>
            <person name="Fronick C."/>
            <person name="Harrison M."/>
            <person name="Strong C."/>
            <person name="Farmer C."/>
            <person name="Delahaunty K."/>
            <person name="Markovic C."/>
            <person name="Hall O."/>
            <person name="Minx P."/>
            <person name="Tomlinson C."/>
            <person name="Mitreva M."/>
            <person name="Nelson J."/>
            <person name="Hou S."/>
            <person name="Wollam A."/>
            <person name="Pepin K.H."/>
            <person name="Johnson M."/>
            <person name="Bhonagiri V."/>
            <person name="Nash W.E."/>
            <person name="Warren W."/>
            <person name="Chinwalla A."/>
            <person name="Mardis E.R."/>
            <person name="Wilson R.K."/>
        </authorList>
    </citation>
    <scope>NUCLEOTIDE SEQUENCE [LARGE SCALE GENOMIC DNA]</scope>
    <source>
        <strain evidence="2">ATCC 25996 / DSM 4631 / NCTC 10774 / M26</strain>
    </source>
</reference>
<comment type="caution">
    <text evidence="1">The sequence shown here is derived from an EMBL/GenBank/DDBJ whole genome shotgun (WGS) entry which is preliminary data.</text>
</comment>
<sequence>MHDVFEDGAVLFGAVGFTQVEVGAQADERGFPTFGQDFAMEYAALFELVDADVEVVAGFQRQAAEDGVAVVALRVNGVFAVAAVVGKAVAEDVVMRLFGKVG</sequence>
<evidence type="ECO:0000313" key="1">
    <source>
        <dbReference type="EMBL" id="EFC88977.1"/>
    </source>
</evidence>
<dbReference type="EMBL" id="ACDX02000005">
    <property type="protein sequence ID" value="EFC88977.1"/>
    <property type="molecule type" value="Genomic_DNA"/>
</dbReference>
<name>D2ZVJ5_NEIM2</name>
<dbReference type="AlphaFoldDB" id="D2ZVJ5"/>